<protein>
    <submittedName>
        <fullName evidence="8">Cytochrome c biogenesis protein</fullName>
    </submittedName>
</protein>
<dbReference type="KEGG" id="crd:CRES_1939"/>
<evidence type="ECO:0000256" key="6">
    <source>
        <dbReference type="SAM" id="Phobius"/>
    </source>
</evidence>
<dbReference type="PANTHER" id="PTHR30071:SF1">
    <property type="entry name" value="CYTOCHROME B_B6 PROTEIN-RELATED"/>
    <property type="match status" value="1"/>
</dbReference>
<evidence type="ECO:0000259" key="7">
    <source>
        <dbReference type="Pfam" id="PF01578"/>
    </source>
</evidence>
<reference evidence="8 9" key="1">
    <citation type="journal article" date="2012" name="BMC Genomics">
        <title>Complete genome sequence, lifestyle, and multi-drug resistance of the human pathogen Corynebacterium resistens DSM 45100 isolated from blood samples of a leukemia patient.</title>
        <authorList>
            <person name="Schroder J."/>
            <person name="Maus I."/>
            <person name="Meyer K."/>
            <person name="Wordemann S."/>
            <person name="Blom J."/>
            <person name="Jaenicke S."/>
            <person name="Schneider J."/>
            <person name="Trost E."/>
            <person name="Tauch A."/>
        </authorList>
    </citation>
    <scope>NUCLEOTIDE SEQUENCE [LARGE SCALE GENOMIC DNA]</scope>
    <source>
        <strain evidence="9">DSM 45100 / JCM 12819 / CCUG 50093 / GTC 2026 / SICGH 158</strain>
    </source>
</reference>
<dbReference type="GO" id="GO:0020037">
    <property type="term" value="F:heme binding"/>
    <property type="evidence" value="ECO:0007669"/>
    <property type="project" value="InterPro"/>
</dbReference>
<gene>
    <name evidence="8" type="primary">ccsA</name>
    <name evidence="8" type="ordered locus">CRES_1939</name>
</gene>
<dbReference type="NCBIfam" id="TIGR03144">
    <property type="entry name" value="cytochr_II_ccsB"/>
    <property type="match status" value="1"/>
</dbReference>
<proteinExistence type="predicted"/>
<evidence type="ECO:0000256" key="1">
    <source>
        <dbReference type="ARBA" id="ARBA00004141"/>
    </source>
</evidence>
<feature type="transmembrane region" description="Helical" evidence="6">
    <location>
        <begin position="138"/>
        <end position="157"/>
    </location>
</feature>
<dbReference type="Proteomes" id="UP000000492">
    <property type="component" value="Chromosome"/>
</dbReference>
<keyword evidence="2 6" id="KW-0812">Transmembrane</keyword>
<keyword evidence="4 6" id="KW-1133">Transmembrane helix</keyword>
<dbReference type="InterPro" id="IPR045062">
    <property type="entry name" value="Cyt_c_biogenesis_CcsA/CcmC"/>
</dbReference>
<organism evidence="8 9">
    <name type="scientific">Corynebacterium resistens (strain DSM 45100 / JCM 12819 / GTC 2026 / SICGH 158)</name>
    <dbReference type="NCBI Taxonomy" id="662755"/>
    <lineage>
        <taxon>Bacteria</taxon>
        <taxon>Bacillati</taxon>
        <taxon>Actinomycetota</taxon>
        <taxon>Actinomycetes</taxon>
        <taxon>Mycobacteriales</taxon>
        <taxon>Corynebacteriaceae</taxon>
        <taxon>Corynebacterium</taxon>
    </lineage>
</organism>
<dbReference type="GO" id="GO:0005886">
    <property type="term" value="C:plasma membrane"/>
    <property type="evidence" value="ECO:0007669"/>
    <property type="project" value="TreeGrafter"/>
</dbReference>
<feature type="transmembrane region" description="Helical" evidence="6">
    <location>
        <begin position="169"/>
        <end position="188"/>
    </location>
</feature>
<evidence type="ECO:0000313" key="8">
    <source>
        <dbReference type="EMBL" id="AEI10292.1"/>
    </source>
</evidence>
<feature type="transmembrane region" description="Helical" evidence="6">
    <location>
        <begin position="195"/>
        <end position="217"/>
    </location>
</feature>
<dbReference type="eggNOG" id="COG0755">
    <property type="taxonomic scope" value="Bacteria"/>
</dbReference>
<evidence type="ECO:0000256" key="3">
    <source>
        <dbReference type="ARBA" id="ARBA00022748"/>
    </source>
</evidence>
<keyword evidence="3" id="KW-0201">Cytochrome c-type biogenesis</keyword>
<dbReference type="EMBL" id="CP002857">
    <property type="protein sequence ID" value="AEI10292.1"/>
    <property type="molecule type" value="Genomic_DNA"/>
</dbReference>
<dbReference type="GO" id="GO:0017004">
    <property type="term" value="P:cytochrome complex assembly"/>
    <property type="evidence" value="ECO:0007669"/>
    <property type="project" value="UniProtKB-KW"/>
</dbReference>
<dbReference type="PANTHER" id="PTHR30071">
    <property type="entry name" value="HEME EXPORTER PROTEIN C"/>
    <property type="match status" value="1"/>
</dbReference>
<dbReference type="InterPro" id="IPR002541">
    <property type="entry name" value="Cyt_c_assembly"/>
</dbReference>
<keyword evidence="5 6" id="KW-0472">Membrane</keyword>
<dbReference type="AlphaFoldDB" id="F8E2R9"/>
<dbReference type="STRING" id="662755.CRES_1939"/>
<dbReference type="Pfam" id="PF01578">
    <property type="entry name" value="Cytochrom_C_asm"/>
    <property type="match status" value="1"/>
</dbReference>
<feature type="transmembrane region" description="Helical" evidence="6">
    <location>
        <begin position="16"/>
        <end position="39"/>
    </location>
</feature>
<evidence type="ECO:0000256" key="2">
    <source>
        <dbReference type="ARBA" id="ARBA00022692"/>
    </source>
</evidence>
<dbReference type="InterPro" id="IPR017562">
    <property type="entry name" value="Cyt_c_biogenesis_CcsA"/>
</dbReference>
<name>F8E2R9_CORRG</name>
<sequence>MVEMNIDQDLSQFSDMAYRTCVAIYLLALAVSLVYYGMVRIANELRSARATEIAKLRKDAKASSAVGAGASVGASGGGVATLERDGDSIEDSTAGDSTINSDGALGSSDAALEARLPERLQADNVITRVKRADRWGGFTQALVWLGIAVHFLQVVLRGSATHRFPWGNLFEYITMVTLFGMVITAFVIRRKSMRVMWPWILVPVVAVMFYAGTKLYAETAPLVPSLRSYWFVIHVSVVSIGGGIGLVSGIASLMYLFRKSQPKGQEKGIMGAIISPLPAAEKLDALAYRACVWTLPIFGLGIIFGAIWADAAWGRFWGWDPKETVSLVTWILYAAYLHARATPGFRKAAAWINVTAFATMVFNLFFINIVISGLHSYAGLN</sequence>
<accession>F8E2R9</accession>
<feature type="transmembrane region" description="Helical" evidence="6">
    <location>
        <begin position="229"/>
        <end position="257"/>
    </location>
</feature>
<feature type="transmembrane region" description="Helical" evidence="6">
    <location>
        <begin position="321"/>
        <end position="339"/>
    </location>
</feature>
<feature type="transmembrane region" description="Helical" evidence="6">
    <location>
        <begin position="286"/>
        <end position="309"/>
    </location>
</feature>
<evidence type="ECO:0000256" key="4">
    <source>
        <dbReference type="ARBA" id="ARBA00022989"/>
    </source>
</evidence>
<keyword evidence="9" id="KW-1185">Reference proteome</keyword>
<evidence type="ECO:0000313" key="9">
    <source>
        <dbReference type="Proteomes" id="UP000000492"/>
    </source>
</evidence>
<evidence type="ECO:0000256" key="5">
    <source>
        <dbReference type="ARBA" id="ARBA00023136"/>
    </source>
</evidence>
<dbReference type="HOGENOM" id="CLU_049710_0_1_11"/>
<feature type="transmembrane region" description="Helical" evidence="6">
    <location>
        <begin position="351"/>
        <end position="371"/>
    </location>
</feature>
<comment type="subcellular location">
    <subcellularLocation>
        <location evidence="1">Membrane</location>
        <topology evidence="1">Multi-pass membrane protein</topology>
    </subcellularLocation>
</comment>
<feature type="domain" description="Cytochrome c assembly protein" evidence="7">
    <location>
        <begin position="166"/>
        <end position="375"/>
    </location>
</feature>